<name>A0A7Y7E6L7_STRMO</name>
<dbReference type="EMBL" id="JABBXF010000012">
    <property type="protein sequence ID" value="NVK77429.1"/>
    <property type="molecule type" value="Genomic_DNA"/>
</dbReference>
<gene>
    <name evidence="1" type="ORF">HG542_07105</name>
</gene>
<keyword evidence="2" id="KW-1185">Reference proteome</keyword>
<protein>
    <recommendedName>
        <fullName evidence="3">Transposase</fullName>
    </recommendedName>
</protein>
<reference evidence="1 2" key="1">
    <citation type="submission" date="2020-04" db="EMBL/GenBank/DDBJ databases">
        <title>Draft Genome Sequence of Streptomyces morookaense DSM 40503, an 8-azaguanine-producing strain.</title>
        <authorList>
            <person name="Qi J."/>
            <person name="Gao J.-M."/>
        </authorList>
    </citation>
    <scope>NUCLEOTIDE SEQUENCE [LARGE SCALE GENOMIC DNA]</scope>
    <source>
        <strain evidence="1 2">DSM 40503</strain>
    </source>
</reference>
<organism evidence="1 2">
    <name type="scientific">Streptomyces morookaense</name>
    <name type="common">Streptoverticillium morookaense</name>
    <dbReference type="NCBI Taxonomy" id="1970"/>
    <lineage>
        <taxon>Bacteria</taxon>
        <taxon>Bacillati</taxon>
        <taxon>Actinomycetota</taxon>
        <taxon>Actinomycetes</taxon>
        <taxon>Kitasatosporales</taxon>
        <taxon>Streptomycetaceae</taxon>
        <taxon>Streptomyces</taxon>
    </lineage>
</organism>
<dbReference type="AlphaFoldDB" id="A0A7Y7E6L7"/>
<comment type="caution">
    <text evidence="1">The sequence shown here is derived from an EMBL/GenBank/DDBJ whole genome shotgun (WGS) entry which is preliminary data.</text>
</comment>
<evidence type="ECO:0000313" key="2">
    <source>
        <dbReference type="Proteomes" id="UP000587462"/>
    </source>
</evidence>
<proteinExistence type="predicted"/>
<dbReference type="Proteomes" id="UP000587462">
    <property type="component" value="Unassembled WGS sequence"/>
</dbReference>
<evidence type="ECO:0000313" key="1">
    <source>
        <dbReference type="EMBL" id="NVK77429.1"/>
    </source>
</evidence>
<accession>A0A7Y7E6L7</accession>
<evidence type="ECO:0008006" key="3">
    <source>
        <dbReference type="Google" id="ProtNLM"/>
    </source>
</evidence>
<sequence length="73" mass="8065">MISRRDTGRGRPSASGFARWEADGTWANPLEHVQVREDAAGQVEWAVAVDFTVNRAHQHAADARKRGPHTGMN</sequence>